<feature type="compositionally biased region" description="Basic and acidic residues" evidence="1">
    <location>
        <begin position="12"/>
        <end position="23"/>
    </location>
</feature>
<organism evidence="3">
    <name type="scientific">marine sediment metagenome</name>
    <dbReference type="NCBI Taxonomy" id="412755"/>
    <lineage>
        <taxon>unclassified sequences</taxon>
        <taxon>metagenomes</taxon>
        <taxon>ecological metagenomes</taxon>
    </lineage>
</organism>
<comment type="caution">
    <text evidence="3">The sequence shown here is derived from an EMBL/GenBank/DDBJ whole genome shotgun (WGS) entry which is preliminary data.</text>
</comment>
<dbReference type="AlphaFoldDB" id="A0A0F8YR48"/>
<dbReference type="PANTHER" id="PTHR31084">
    <property type="entry name" value="ALPHA-L-FUCOSIDASE 2"/>
    <property type="match status" value="1"/>
</dbReference>
<dbReference type="Pfam" id="PF22124">
    <property type="entry name" value="Glyco_hydro_95_cat"/>
    <property type="match status" value="1"/>
</dbReference>
<dbReference type="InterPro" id="IPR054363">
    <property type="entry name" value="GH95_cat"/>
</dbReference>
<dbReference type="EMBL" id="LAZR01064903">
    <property type="protein sequence ID" value="KKK56619.1"/>
    <property type="molecule type" value="Genomic_DNA"/>
</dbReference>
<dbReference type="Gene3D" id="1.50.10.10">
    <property type="match status" value="1"/>
</dbReference>
<reference evidence="3" key="1">
    <citation type="journal article" date="2015" name="Nature">
        <title>Complex archaea that bridge the gap between prokaryotes and eukaryotes.</title>
        <authorList>
            <person name="Spang A."/>
            <person name="Saw J.H."/>
            <person name="Jorgensen S.L."/>
            <person name="Zaremba-Niedzwiedzka K."/>
            <person name="Martijn J."/>
            <person name="Lind A.E."/>
            <person name="van Eijk R."/>
            <person name="Schleper C."/>
            <person name="Guy L."/>
            <person name="Ettema T.J."/>
        </authorList>
    </citation>
    <scope>NUCLEOTIDE SEQUENCE</scope>
</reference>
<dbReference type="PANTHER" id="PTHR31084:SF0">
    <property type="entry name" value="ALPHA-L-FUCOSIDASE 2"/>
    <property type="match status" value="1"/>
</dbReference>
<dbReference type="GO" id="GO:0004560">
    <property type="term" value="F:alpha-L-fucosidase activity"/>
    <property type="evidence" value="ECO:0007669"/>
    <property type="project" value="TreeGrafter"/>
</dbReference>
<evidence type="ECO:0000259" key="2">
    <source>
        <dbReference type="Pfam" id="PF22124"/>
    </source>
</evidence>
<evidence type="ECO:0000256" key="1">
    <source>
        <dbReference type="SAM" id="MobiDB-lite"/>
    </source>
</evidence>
<dbReference type="SUPFAM" id="SSF48208">
    <property type="entry name" value="Six-hairpin glycosidases"/>
    <property type="match status" value="1"/>
</dbReference>
<dbReference type="InterPro" id="IPR008928">
    <property type="entry name" value="6-hairpin_glycosidase_sf"/>
</dbReference>
<feature type="domain" description="Glycosyl hydrolase family 95 catalytic" evidence="2">
    <location>
        <begin position="1"/>
        <end position="306"/>
    </location>
</feature>
<dbReference type="InterPro" id="IPR012341">
    <property type="entry name" value="6hp_glycosidase-like_sf"/>
</dbReference>
<evidence type="ECO:0000313" key="3">
    <source>
        <dbReference type="EMBL" id="KKK56619.1"/>
    </source>
</evidence>
<sequence>NRVKLDLGSSDISRRPTDQRVETFSEDNDPDLVTLLYQYGRYLLISSSRPGTQPANLQGIWNDRLAPSWDSKYTININTEMNYWPAEACNLSECADPLIAMVEDLSRTGIAVAKDHYNMNGWLAHHNTDIWRGAAPINNSNHGIWVTGGAWLSQNIWWRYQFTGDIQFLRETAYPILREASVFFTQYLTPDKNHPELLISGPSNSPENGGLEMGPTMDHQIIRNLFSNTIEAAEILGTDEELVAELKRLYPKIAPNQIGQYGQLQEWMEDKDDPENEHRHVSHLWGLHPGNEIHPLTTPELADAWRIFDEWELLEFSVVPVPANQEALATAVKKKELKLSDSTLEDMDLDVEE</sequence>
<name>A0A0F8YR48_9ZZZZ</name>
<feature type="region of interest" description="Disordered" evidence="1">
    <location>
        <begin position="1"/>
        <end position="25"/>
    </location>
</feature>
<dbReference type="GO" id="GO:0005975">
    <property type="term" value="P:carbohydrate metabolic process"/>
    <property type="evidence" value="ECO:0007669"/>
    <property type="project" value="InterPro"/>
</dbReference>
<feature type="non-terminal residue" evidence="3">
    <location>
        <position position="1"/>
    </location>
</feature>
<feature type="non-terminal residue" evidence="3">
    <location>
        <position position="353"/>
    </location>
</feature>
<proteinExistence type="predicted"/>
<accession>A0A0F8YR48</accession>
<gene>
    <name evidence="3" type="ORF">LCGC14_3062710</name>
</gene>
<protein>
    <recommendedName>
        <fullName evidence="2">Glycosyl hydrolase family 95 catalytic domain-containing protein</fullName>
    </recommendedName>
</protein>